<evidence type="ECO:0000313" key="3">
    <source>
        <dbReference type="Proteomes" id="UP001230220"/>
    </source>
</evidence>
<reference evidence="2 3" key="1">
    <citation type="submission" date="2023-07" db="EMBL/GenBank/DDBJ databases">
        <title>Genomic Encyclopedia of Type Strains, Phase IV (KMG-IV): sequencing the most valuable type-strain genomes for metagenomic binning, comparative biology and taxonomic classification.</title>
        <authorList>
            <person name="Goeker M."/>
        </authorList>
    </citation>
    <scope>NUCLEOTIDE SEQUENCE [LARGE SCALE GENOMIC DNA]</scope>
    <source>
        <strain evidence="2 3">DSM 16784</strain>
    </source>
</reference>
<evidence type="ECO:0000256" key="1">
    <source>
        <dbReference type="PROSITE-ProRule" id="PRU01282"/>
    </source>
</evidence>
<dbReference type="RefSeq" id="WP_307408504.1">
    <property type="nucleotide sequence ID" value="NZ_JAUSUR010000004.1"/>
</dbReference>
<keyword evidence="3" id="KW-1185">Reference proteome</keyword>
<dbReference type="EMBL" id="JAUSUR010000004">
    <property type="protein sequence ID" value="MDQ0361626.1"/>
    <property type="molecule type" value="Genomic_DNA"/>
</dbReference>
<dbReference type="SUPFAM" id="SSF52833">
    <property type="entry name" value="Thioredoxin-like"/>
    <property type="match status" value="1"/>
</dbReference>
<dbReference type="PANTHER" id="PTHR30041">
    <property type="entry name" value="ARSENATE REDUCTASE"/>
    <property type="match status" value="1"/>
</dbReference>
<dbReference type="Gene3D" id="3.40.30.10">
    <property type="entry name" value="Glutaredoxin"/>
    <property type="match status" value="1"/>
</dbReference>
<dbReference type="Proteomes" id="UP001230220">
    <property type="component" value="Unassembled WGS sequence"/>
</dbReference>
<dbReference type="InterPro" id="IPR036249">
    <property type="entry name" value="Thioredoxin-like_sf"/>
</dbReference>
<sequence length="117" mass="13388">MIVVYTNWGNVGSKRAKDFLIKNKKVFVEKNIQTSKLSTGEIKYLLSRCENGTSDLISTRSKPYMQIHKDIDDMSISQLAHFIQEKPNMLKLPVVVNEDILITGWSDDEIELAGRMQ</sequence>
<dbReference type="PROSITE" id="PS51353">
    <property type="entry name" value="ARSC"/>
    <property type="match status" value="1"/>
</dbReference>
<protein>
    <submittedName>
        <fullName evidence="2">Regulatory protein spx</fullName>
    </submittedName>
</protein>
<organism evidence="2 3">
    <name type="scientific">Breznakia pachnodae</name>
    <dbReference type="NCBI Taxonomy" id="265178"/>
    <lineage>
        <taxon>Bacteria</taxon>
        <taxon>Bacillati</taxon>
        <taxon>Bacillota</taxon>
        <taxon>Erysipelotrichia</taxon>
        <taxon>Erysipelotrichales</taxon>
        <taxon>Erysipelotrichaceae</taxon>
        <taxon>Breznakia</taxon>
    </lineage>
</organism>
<gene>
    <name evidence="2" type="ORF">J2S15_002376</name>
</gene>
<proteinExistence type="inferred from homology"/>
<name>A0ABU0E4I0_9FIRM</name>
<accession>A0ABU0E4I0</accession>
<comment type="caution">
    <text evidence="2">The sequence shown here is derived from an EMBL/GenBank/DDBJ whole genome shotgun (WGS) entry which is preliminary data.</text>
</comment>
<dbReference type="Pfam" id="PF03960">
    <property type="entry name" value="ArsC"/>
    <property type="match status" value="1"/>
</dbReference>
<comment type="similarity">
    <text evidence="1">Belongs to the ArsC family.</text>
</comment>
<dbReference type="PANTHER" id="PTHR30041:SF7">
    <property type="entry name" value="GLOBAL TRANSCRIPTIONAL REGULATOR SPX"/>
    <property type="match status" value="1"/>
</dbReference>
<dbReference type="InterPro" id="IPR006660">
    <property type="entry name" value="Arsenate_reductase-like"/>
</dbReference>
<evidence type="ECO:0000313" key="2">
    <source>
        <dbReference type="EMBL" id="MDQ0361626.1"/>
    </source>
</evidence>